<dbReference type="Proteomes" id="UP000694865">
    <property type="component" value="Unplaced"/>
</dbReference>
<evidence type="ECO:0000256" key="1">
    <source>
        <dbReference type="ARBA" id="ARBA00006484"/>
    </source>
</evidence>
<organism evidence="5 6">
    <name type="scientific">Saccoglossus kowalevskii</name>
    <name type="common">Acorn worm</name>
    <dbReference type="NCBI Taxonomy" id="10224"/>
    <lineage>
        <taxon>Eukaryota</taxon>
        <taxon>Metazoa</taxon>
        <taxon>Hemichordata</taxon>
        <taxon>Enteropneusta</taxon>
        <taxon>Harrimaniidae</taxon>
        <taxon>Saccoglossus</taxon>
    </lineage>
</organism>
<evidence type="ECO:0000256" key="3">
    <source>
        <dbReference type="ARBA" id="ARBA00048508"/>
    </source>
</evidence>
<reference evidence="6" key="1">
    <citation type="submission" date="2025-08" db="UniProtKB">
        <authorList>
            <consortium name="RefSeq"/>
        </authorList>
    </citation>
    <scope>IDENTIFICATION</scope>
    <source>
        <tissue evidence="6">Testes</tissue>
    </source>
</reference>
<comment type="catalytic activity">
    <reaction evidence="3">
        <text>a (3R)-hydroxyacyl-[ACP] + NADP(+) = a 3-oxoacyl-[ACP] + NADPH + H(+)</text>
        <dbReference type="Rhea" id="RHEA:17397"/>
        <dbReference type="Rhea" id="RHEA-COMP:9916"/>
        <dbReference type="Rhea" id="RHEA-COMP:9945"/>
        <dbReference type="ChEBI" id="CHEBI:15378"/>
        <dbReference type="ChEBI" id="CHEBI:57783"/>
        <dbReference type="ChEBI" id="CHEBI:58349"/>
        <dbReference type="ChEBI" id="CHEBI:78776"/>
        <dbReference type="ChEBI" id="CHEBI:78827"/>
        <dbReference type="EC" id="1.1.1.100"/>
    </reaction>
</comment>
<dbReference type="InterPro" id="IPR050259">
    <property type="entry name" value="SDR"/>
</dbReference>
<dbReference type="PRINTS" id="PR00080">
    <property type="entry name" value="SDRFAMILY"/>
</dbReference>
<dbReference type="Gene3D" id="3.40.50.720">
    <property type="entry name" value="NAD(P)-binding Rossmann-like Domain"/>
    <property type="match status" value="1"/>
</dbReference>
<dbReference type="PANTHER" id="PTHR42879:SF2">
    <property type="entry name" value="3-OXOACYL-[ACYL-CARRIER-PROTEIN] REDUCTASE FABG"/>
    <property type="match status" value="1"/>
</dbReference>
<evidence type="ECO:0000313" key="5">
    <source>
        <dbReference type="Proteomes" id="UP000694865"/>
    </source>
</evidence>
<comment type="similarity">
    <text evidence="1 4">Belongs to the short-chain dehydrogenases/reductases (SDR) family.</text>
</comment>
<accession>A0ABM0M6Y0</accession>
<protein>
    <recommendedName>
        <fullName evidence="2">3-oxoacyl-[acyl-carrier-protein] reductase</fullName>
        <ecNumber evidence="2">1.1.1.100</ecNumber>
    </recommendedName>
</protein>
<name>A0ABM0M6Y0_SACKO</name>
<dbReference type="InterPro" id="IPR002347">
    <property type="entry name" value="SDR_fam"/>
</dbReference>
<evidence type="ECO:0000256" key="2">
    <source>
        <dbReference type="ARBA" id="ARBA00012948"/>
    </source>
</evidence>
<dbReference type="SUPFAM" id="SSF51735">
    <property type="entry name" value="NAD(P)-binding Rossmann-fold domains"/>
    <property type="match status" value="1"/>
</dbReference>
<dbReference type="InterPro" id="IPR036291">
    <property type="entry name" value="NAD(P)-bd_dom_sf"/>
</dbReference>
<proteinExistence type="inferred from homology"/>
<gene>
    <name evidence="6" type="primary">LOC102804701</name>
</gene>
<dbReference type="PANTHER" id="PTHR42879">
    <property type="entry name" value="3-OXOACYL-(ACYL-CARRIER-PROTEIN) REDUCTASE"/>
    <property type="match status" value="1"/>
</dbReference>
<sequence length="203" mass="22000">MAAAGGKVALITGSTSCDGIGYTIAKCLAKNGYNIILHGRRAEAEIEPLREQLQREFHVKCHYLTADLLQRSEIENLCKKKIEALYPDGVDVLVNNAGASLNAPLENFPVDKWDEIIQVNLTAPFDMVRLTVGAMKKKGWGRIINISSISSKRVLKTSVAYNCSKHGLEGLTKIAELAAFLCTPAADQMTGASIPVDAGKWAE</sequence>
<dbReference type="PRINTS" id="PR00081">
    <property type="entry name" value="GDHRDH"/>
</dbReference>
<dbReference type="RefSeq" id="XP_006815771.1">
    <property type="nucleotide sequence ID" value="XM_006815708.1"/>
</dbReference>
<evidence type="ECO:0000256" key="4">
    <source>
        <dbReference type="RuleBase" id="RU000363"/>
    </source>
</evidence>
<evidence type="ECO:0000313" key="6">
    <source>
        <dbReference type="RefSeq" id="XP_006815771.1"/>
    </source>
</evidence>
<keyword evidence="5" id="KW-1185">Reference proteome</keyword>
<dbReference type="Pfam" id="PF00106">
    <property type="entry name" value="adh_short"/>
    <property type="match status" value="1"/>
</dbReference>
<dbReference type="GeneID" id="102804701"/>
<dbReference type="EC" id="1.1.1.100" evidence="2"/>